<keyword evidence="3" id="KW-1185">Reference proteome</keyword>
<reference evidence="2" key="1">
    <citation type="journal article" date="2014" name="Int. J. Syst. Evol. Microbiol.">
        <title>Complete genome sequence of Corynebacterium casei LMG S-19264T (=DSM 44701T), isolated from a smear-ripened cheese.</title>
        <authorList>
            <consortium name="US DOE Joint Genome Institute (JGI-PGF)"/>
            <person name="Walter F."/>
            <person name="Albersmeier A."/>
            <person name="Kalinowski J."/>
            <person name="Ruckert C."/>
        </authorList>
    </citation>
    <scope>NUCLEOTIDE SEQUENCE</scope>
    <source>
        <strain evidence="2">CGMCC 1.12919</strain>
    </source>
</reference>
<comment type="caution">
    <text evidence="2">The sequence shown here is derived from an EMBL/GenBank/DDBJ whole genome shotgun (WGS) entry which is preliminary data.</text>
</comment>
<dbReference type="AlphaFoldDB" id="A0A916UPY8"/>
<proteinExistence type="predicted"/>
<evidence type="ECO:0000256" key="1">
    <source>
        <dbReference type="SAM" id="MobiDB-lite"/>
    </source>
</evidence>
<organism evidence="2 3">
    <name type="scientific">Chelatococcus reniformis</name>
    <dbReference type="NCBI Taxonomy" id="1494448"/>
    <lineage>
        <taxon>Bacteria</taxon>
        <taxon>Pseudomonadati</taxon>
        <taxon>Pseudomonadota</taxon>
        <taxon>Alphaproteobacteria</taxon>
        <taxon>Hyphomicrobiales</taxon>
        <taxon>Chelatococcaceae</taxon>
        <taxon>Chelatococcus</taxon>
    </lineage>
</organism>
<sequence>MHNLRYEPIRSMPHPRSGPKVRPQAPIYPWPQHSRAAQAPLPGHPIHARYANGCRIVRQDMASADPFRHPLAGEAATGFLASRPQGHLVPDQPPPGASRICPDQMGHPRGPSPTL</sequence>
<accession>A0A916UPY8</accession>
<evidence type="ECO:0000313" key="3">
    <source>
        <dbReference type="Proteomes" id="UP000637002"/>
    </source>
</evidence>
<feature type="region of interest" description="Disordered" evidence="1">
    <location>
        <begin position="82"/>
        <end position="115"/>
    </location>
</feature>
<dbReference type="EMBL" id="BMGG01000008">
    <property type="protein sequence ID" value="GGC82528.1"/>
    <property type="molecule type" value="Genomic_DNA"/>
</dbReference>
<dbReference type="Proteomes" id="UP000637002">
    <property type="component" value="Unassembled WGS sequence"/>
</dbReference>
<protein>
    <submittedName>
        <fullName evidence="2">Uncharacterized protein</fullName>
    </submittedName>
</protein>
<gene>
    <name evidence="2" type="ORF">GCM10010994_45570</name>
</gene>
<evidence type="ECO:0000313" key="2">
    <source>
        <dbReference type="EMBL" id="GGC82528.1"/>
    </source>
</evidence>
<feature type="region of interest" description="Disordered" evidence="1">
    <location>
        <begin position="1"/>
        <end position="28"/>
    </location>
</feature>
<name>A0A916UPY8_9HYPH</name>
<reference evidence="2" key="2">
    <citation type="submission" date="2020-09" db="EMBL/GenBank/DDBJ databases">
        <authorList>
            <person name="Sun Q."/>
            <person name="Zhou Y."/>
        </authorList>
    </citation>
    <scope>NUCLEOTIDE SEQUENCE</scope>
    <source>
        <strain evidence="2">CGMCC 1.12919</strain>
    </source>
</reference>